<proteinExistence type="inferred from homology"/>
<dbReference type="InterPro" id="IPR036291">
    <property type="entry name" value="NAD(P)-bd_dom_sf"/>
</dbReference>
<comment type="similarity">
    <text evidence="1">Belongs to the short-chain dehydrogenases/reductases (SDR) family.</text>
</comment>
<feature type="domain" description="Ketoreductase" evidence="3">
    <location>
        <begin position="7"/>
        <end position="192"/>
    </location>
</feature>
<dbReference type="PROSITE" id="PS00061">
    <property type="entry name" value="ADH_SHORT"/>
    <property type="match status" value="1"/>
</dbReference>
<protein>
    <recommendedName>
        <fullName evidence="3">Ketoreductase domain-containing protein</fullName>
    </recommendedName>
</protein>
<organism evidence="4 5">
    <name type="scientific">Archangium violaceum Cb vi76</name>
    <dbReference type="NCBI Taxonomy" id="1406225"/>
    <lineage>
        <taxon>Bacteria</taxon>
        <taxon>Pseudomonadati</taxon>
        <taxon>Myxococcota</taxon>
        <taxon>Myxococcia</taxon>
        <taxon>Myxococcales</taxon>
        <taxon>Cystobacterineae</taxon>
        <taxon>Archangiaceae</taxon>
        <taxon>Archangium</taxon>
    </lineage>
</organism>
<evidence type="ECO:0000256" key="1">
    <source>
        <dbReference type="ARBA" id="ARBA00006484"/>
    </source>
</evidence>
<dbReference type="SMART" id="SM00822">
    <property type="entry name" value="PKS_KR"/>
    <property type="match status" value="1"/>
</dbReference>
<dbReference type="Proteomes" id="UP000028547">
    <property type="component" value="Unassembled WGS sequence"/>
</dbReference>
<dbReference type="InterPro" id="IPR020904">
    <property type="entry name" value="Sc_DH/Rdtase_CS"/>
</dbReference>
<gene>
    <name evidence="4" type="ORF">Q664_37020</name>
</gene>
<dbReference type="AlphaFoldDB" id="A0A084SKW4"/>
<dbReference type="CDD" id="cd05233">
    <property type="entry name" value="SDR_c"/>
    <property type="match status" value="1"/>
</dbReference>
<dbReference type="NCBIfam" id="NF005559">
    <property type="entry name" value="PRK07231.1"/>
    <property type="match status" value="1"/>
</dbReference>
<dbReference type="PRINTS" id="PR00080">
    <property type="entry name" value="SDRFAMILY"/>
</dbReference>
<dbReference type="PRINTS" id="PR00081">
    <property type="entry name" value="GDHRDH"/>
</dbReference>
<dbReference type="Gene3D" id="3.40.50.720">
    <property type="entry name" value="NAD(P)-binding Rossmann-like Domain"/>
    <property type="match status" value="1"/>
</dbReference>
<reference evidence="4 5" key="1">
    <citation type="submission" date="2014-07" db="EMBL/GenBank/DDBJ databases">
        <title>Draft Genome Sequence of Gephyronic Acid Producer, Cystobacter violaceus Strain Cb vi76.</title>
        <authorList>
            <person name="Stevens D.C."/>
            <person name="Young J."/>
            <person name="Carmichael R."/>
            <person name="Tan J."/>
            <person name="Taylor R.E."/>
        </authorList>
    </citation>
    <scope>NUCLEOTIDE SEQUENCE [LARGE SCALE GENOMIC DNA]</scope>
    <source>
        <strain evidence="4 5">Cb vi76</strain>
    </source>
</reference>
<dbReference type="Pfam" id="PF13561">
    <property type="entry name" value="adh_short_C2"/>
    <property type="match status" value="1"/>
</dbReference>
<dbReference type="PANTHER" id="PTHR24321:SF11">
    <property type="entry name" value="BLR0893 PROTEIN"/>
    <property type="match status" value="1"/>
</dbReference>
<dbReference type="FunFam" id="3.40.50.720:FF:000084">
    <property type="entry name" value="Short-chain dehydrogenase reductase"/>
    <property type="match status" value="1"/>
</dbReference>
<sequence>MKQLEGKVALVTGASSGIGRATAIAMARAGARLVIASRGQEGNAETVELIRQQGGEAIAIRTDVTKASDIESLVRGTVEHYGRLDVAFNNAGTTVAPKALHEYDEAEWDTVLDTNLRSVWLCMKYQVRQMLAQGGGAIVNMSSMAGLIGTKGLGAYTASKHGVLGLTKTAALEYAQQNIRVNAVCPAVIRGTVLVENLFRDHPEVGRALEATHPIGRVGQPQEVAEAVVWLCSDAASFVTGHALNVDGGTFAGR</sequence>
<evidence type="ECO:0000259" key="3">
    <source>
        <dbReference type="SMART" id="SM00822"/>
    </source>
</evidence>
<dbReference type="PANTHER" id="PTHR24321">
    <property type="entry name" value="DEHYDROGENASES, SHORT CHAIN"/>
    <property type="match status" value="1"/>
</dbReference>
<name>A0A084SKW4_9BACT</name>
<comment type="caution">
    <text evidence="4">The sequence shown here is derived from an EMBL/GenBank/DDBJ whole genome shotgun (WGS) entry which is preliminary data.</text>
</comment>
<keyword evidence="2" id="KW-0560">Oxidoreductase</keyword>
<dbReference type="InterPro" id="IPR002347">
    <property type="entry name" value="SDR_fam"/>
</dbReference>
<dbReference type="NCBIfam" id="NF004818">
    <property type="entry name" value="PRK06172.1"/>
    <property type="match status" value="1"/>
</dbReference>
<evidence type="ECO:0000256" key="2">
    <source>
        <dbReference type="ARBA" id="ARBA00023002"/>
    </source>
</evidence>
<evidence type="ECO:0000313" key="5">
    <source>
        <dbReference type="Proteomes" id="UP000028547"/>
    </source>
</evidence>
<accession>A0A084SKW4</accession>
<dbReference type="EMBL" id="JPMI01000262">
    <property type="protein sequence ID" value="KFA89099.1"/>
    <property type="molecule type" value="Genomic_DNA"/>
</dbReference>
<evidence type="ECO:0000313" key="4">
    <source>
        <dbReference type="EMBL" id="KFA89099.1"/>
    </source>
</evidence>
<dbReference type="InterPro" id="IPR057326">
    <property type="entry name" value="KR_dom"/>
</dbReference>
<dbReference type="RefSeq" id="WP_043406429.1">
    <property type="nucleotide sequence ID" value="NZ_JPMI01000262.1"/>
</dbReference>
<dbReference type="SUPFAM" id="SSF51735">
    <property type="entry name" value="NAD(P)-binding Rossmann-fold domains"/>
    <property type="match status" value="1"/>
</dbReference>
<dbReference type="GO" id="GO:0016491">
    <property type="term" value="F:oxidoreductase activity"/>
    <property type="evidence" value="ECO:0007669"/>
    <property type="project" value="UniProtKB-KW"/>
</dbReference>